<name>A0ABW2Z1F6_9SPHI</name>
<dbReference type="Pfam" id="PF06439">
    <property type="entry name" value="3keto-disac_hyd"/>
    <property type="match status" value="1"/>
</dbReference>
<dbReference type="Proteomes" id="UP001596958">
    <property type="component" value="Unassembled WGS sequence"/>
</dbReference>
<proteinExistence type="predicted"/>
<dbReference type="InterPro" id="IPR010496">
    <property type="entry name" value="AL/BT2_dom"/>
</dbReference>
<dbReference type="RefSeq" id="WP_377099984.1">
    <property type="nucleotide sequence ID" value="NZ_JBHTHU010000006.1"/>
</dbReference>
<evidence type="ECO:0000259" key="1">
    <source>
        <dbReference type="Pfam" id="PF06439"/>
    </source>
</evidence>
<reference evidence="3" key="1">
    <citation type="journal article" date="2019" name="Int. J. Syst. Evol. Microbiol.">
        <title>The Global Catalogue of Microorganisms (GCM) 10K type strain sequencing project: providing services to taxonomists for standard genome sequencing and annotation.</title>
        <authorList>
            <consortium name="The Broad Institute Genomics Platform"/>
            <consortium name="The Broad Institute Genome Sequencing Center for Infectious Disease"/>
            <person name="Wu L."/>
            <person name="Ma J."/>
        </authorList>
    </citation>
    <scope>NUCLEOTIDE SEQUENCE [LARGE SCALE GENOMIC DNA]</scope>
    <source>
        <strain evidence="3">CCUG 63418</strain>
    </source>
</reference>
<sequence>MRYIFILAACLMLGCSGTKNINSNKADKGWTKLFNGKDFKDWTVKINHHETGDNFGNTFRIEDGVVQIRYDQYKEFNNQFGHLYYKTPFSYYHLRFEYRFVGKQHPGAPSYTLLNSGMMFHSQDPRTMLKDQDWPISIEMQLIGGQGNGRSRPTGNMCSPGTDVVYNGRVSPDHCINSTSKTYDGDQWVKAELIVLGSKLITHVINGDTVLKYSKPTIGGGIVTGYDPKIKQDGKLLSSGYIALQSEGQPVDFRNIEIKQLPNEER</sequence>
<gene>
    <name evidence="2" type="ORF">ACFQZS_10555</name>
</gene>
<keyword evidence="3" id="KW-1185">Reference proteome</keyword>
<dbReference type="Gene3D" id="2.60.120.560">
    <property type="entry name" value="Exo-inulinase, domain 1"/>
    <property type="match status" value="1"/>
</dbReference>
<evidence type="ECO:0000313" key="2">
    <source>
        <dbReference type="EMBL" id="MFD0750586.1"/>
    </source>
</evidence>
<dbReference type="EMBL" id="JBHTHU010000006">
    <property type="protein sequence ID" value="MFD0750586.1"/>
    <property type="molecule type" value="Genomic_DNA"/>
</dbReference>
<protein>
    <submittedName>
        <fullName evidence="2">DUF1080 domain-containing protein</fullName>
    </submittedName>
</protein>
<dbReference type="PROSITE" id="PS51257">
    <property type="entry name" value="PROKAR_LIPOPROTEIN"/>
    <property type="match status" value="1"/>
</dbReference>
<comment type="caution">
    <text evidence="2">The sequence shown here is derived from an EMBL/GenBank/DDBJ whole genome shotgun (WGS) entry which is preliminary data.</text>
</comment>
<accession>A0ABW2Z1F6</accession>
<evidence type="ECO:0000313" key="3">
    <source>
        <dbReference type="Proteomes" id="UP001596958"/>
    </source>
</evidence>
<feature type="domain" description="3-keto-alpha-glucoside-1,2-lyase/3-keto-2-hydroxy-glucal hydratase" evidence="1">
    <location>
        <begin position="29"/>
        <end position="259"/>
    </location>
</feature>
<organism evidence="2 3">
    <name type="scientific">Mucilaginibacter calamicampi</name>
    <dbReference type="NCBI Taxonomy" id="1302352"/>
    <lineage>
        <taxon>Bacteria</taxon>
        <taxon>Pseudomonadati</taxon>
        <taxon>Bacteroidota</taxon>
        <taxon>Sphingobacteriia</taxon>
        <taxon>Sphingobacteriales</taxon>
        <taxon>Sphingobacteriaceae</taxon>
        <taxon>Mucilaginibacter</taxon>
    </lineage>
</organism>